<proteinExistence type="predicted"/>
<accession>A0ACC0WFT5</accession>
<sequence>MQDPLCSYTKEKCQVGKGDELSSAIENLMAKHVYPNESKKRGKQPRDTRIARIARRCRLQFLLLMENPVTVWKDKLQTVVDLYIGRFIEKVGAIATFTLETQVEQYARLAKEVTPSADGKSYYINADDLKHVSALWIL</sequence>
<organism evidence="1 2">
    <name type="scientific">Peronosclerospora sorghi</name>
    <dbReference type="NCBI Taxonomy" id="230839"/>
    <lineage>
        <taxon>Eukaryota</taxon>
        <taxon>Sar</taxon>
        <taxon>Stramenopiles</taxon>
        <taxon>Oomycota</taxon>
        <taxon>Peronosporomycetes</taxon>
        <taxon>Peronosporales</taxon>
        <taxon>Peronosporaceae</taxon>
        <taxon>Peronosclerospora</taxon>
    </lineage>
</organism>
<name>A0ACC0WFT5_9STRA</name>
<keyword evidence="2" id="KW-1185">Reference proteome</keyword>
<evidence type="ECO:0000313" key="1">
    <source>
        <dbReference type="EMBL" id="KAI9916921.1"/>
    </source>
</evidence>
<dbReference type="EMBL" id="CM047581">
    <property type="protein sequence ID" value="KAI9916921.1"/>
    <property type="molecule type" value="Genomic_DNA"/>
</dbReference>
<evidence type="ECO:0000313" key="2">
    <source>
        <dbReference type="Proteomes" id="UP001163321"/>
    </source>
</evidence>
<gene>
    <name evidence="1" type="ORF">PsorP6_017131</name>
</gene>
<reference evidence="1 2" key="1">
    <citation type="journal article" date="2022" name="bioRxiv">
        <title>The genome of the oomycete Peronosclerospora sorghi, a cosmopolitan pathogen of maize and sorghum, is inflated with dispersed pseudogenes.</title>
        <authorList>
            <person name="Fletcher K."/>
            <person name="Martin F."/>
            <person name="Isakeit T."/>
            <person name="Cavanaugh K."/>
            <person name="Magill C."/>
            <person name="Michelmore R."/>
        </authorList>
    </citation>
    <scope>NUCLEOTIDE SEQUENCE [LARGE SCALE GENOMIC DNA]</scope>
    <source>
        <strain evidence="1">P6</strain>
    </source>
</reference>
<comment type="caution">
    <text evidence="1">The sequence shown here is derived from an EMBL/GenBank/DDBJ whole genome shotgun (WGS) entry which is preliminary data.</text>
</comment>
<dbReference type="Proteomes" id="UP001163321">
    <property type="component" value="Chromosome 2"/>
</dbReference>
<protein>
    <submittedName>
        <fullName evidence="1">Uncharacterized protein</fullName>
    </submittedName>
</protein>